<dbReference type="Proteomes" id="UP001565220">
    <property type="component" value="Unassembled WGS sequence"/>
</dbReference>
<evidence type="ECO:0000256" key="2">
    <source>
        <dbReference type="PROSITE-ProRule" id="PRU00335"/>
    </source>
</evidence>
<feature type="domain" description="HTH tetR-type" evidence="3">
    <location>
        <begin position="11"/>
        <end position="71"/>
    </location>
</feature>
<evidence type="ECO:0000313" key="4">
    <source>
        <dbReference type="EMBL" id="MEY8762081.1"/>
    </source>
</evidence>
<protein>
    <submittedName>
        <fullName evidence="4">TetR/AcrR family transcriptional regulator</fullName>
    </submittedName>
</protein>
<dbReference type="RefSeq" id="WP_369868296.1">
    <property type="nucleotide sequence ID" value="NZ_JBGFFE010000001.1"/>
</dbReference>
<dbReference type="Gene3D" id="1.10.357.10">
    <property type="entry name" value="Tetracycline Repressor, domain 2"/>
    <property type="match status" value="1"/>
</dbReference>
<proteinExistence type="predicted"/>
<gene>
    <name evidence="4" type="ORF">AB8S09_00275</name>
</gene>
<keyword evidence="5" id="KW-1185">Reference proteome</keyword>
<keyword evidence="1 2" id="KW-0238">DNA-binding</keyword>
<dbReference type="EMBL" id="JBGFFE010000001">
    <property type="protein sequence ID" value="MEY8762081.1"/>
    <property type="molecule type" value="Genomic_DNA"/>
</dbReference>
<evidence type="ECO:0000259" key="3">
    <source>
        <dbReference type="PROSITE" id="PS50977"/>
    </source>
</evidence>
<reference evidence="4 5" key="1">
    <citation type="submission" date="2024-08" db="EMBL/GenBank/DDBJ databases">
        <title>Clostridium lapicellarii sp. nov., and Clostridium renhuaiense sp. nov., two species isolated from the mud in a fermentation cellar used for producing sauce-flavour Chinese liquors.</title>
        <authorList>
            <person name="Yang F."/>
            <person name="Wang H."/>
            <person name="Chen L.Q."/>
            <person name="Zhou N."/>
            <person name="Lu J.J."/>
            <person name="Pu X.X."/>
            <person name="Wan B."/>
            <person name="Wang L."/>
            <person name="Liu S.J."/>
        </authorList>
    </citation>
    <scope>NUCLEOTIDE SEQUENCE [LARGE SCALE GENOMIC DNA]</scope>
    <source>
        <strain evidence="4 5">MT-113</strain>
    </source>
</reference>
<dbReference type="PROSITE" id="PS50977">
    <property type="entry name" value="HTH_TETR_2"/>
    <property type="match status" value="1"/>
</dbReference>
<dbReference type="InterPro" id="IPR009057">
    <property type="entry name" value="Homeodomain-like_sf"/>
</dbReference>
<dbReference type="PANTHER" id="PTHR43479:SF11">
    <property type="entry name" value="ACREF_ENVCD OPERON REPRESSOR-RELATED"/>
    <property type="match status" value="1"/>
</dbReference>
<dbReference type="SUPFAM" id="SSF46689">
    <property type="entry name" value="Homeodomain-like"/>
    <property type="match status" value="1"/>
</dbReference>
<dbReference type="PANTHER" id="PTHR43479">
    <property type="entry name" value="ACREF/ENVCD OPERON REPRESSOR-RELATED"/>
    <property type="match status" value="1"/>
</dbReference>
<dbReference type="InterPro" id="IPR001647">
    <property type="entry name" value="HTH_TetR"/>
</dbReference>
<evidence type="ECO:0000313" key="5">
    <source>
        <dbReference type="Proteomes" id="UP001565220"/>
    </source>
</evidence>
<dbReference type="Pfam" id="PF00440">
    <property type="entry name" value="TetR_N"/>
    <property type="match status" value="1"/>
</dbReference>
<sequence>MGRAYTEEEREKLKIRIKQLGKEMFEKEGFKNFRIQKLTKESGISLGGFYTFFENKESLYREILNDEKNRIRAKIIDWVKKCHIRPRDFFIEIADKFQEKARENKLYEARESYNLVDEVLLDTEDTNKRENLAFIQKLREIWEEKGIYLNGSNEEIYGILALFGVVAMKWYVMDESVFEKLYVEVCDNLIGKIAGTADS</sequence>
<accession>A0ABV4DU67</accession>
<name>A0ABV4DU67_9CLOT</name>
<organism evidence="4 5">
    <name type="scientific">Clostridium lapidicellarium</name>
    <dbReference type="NCBI Taxonomy" id="3240931"/>
    <lineage>
        <taxon>Bacteria</taxon>
        <taxon>Bacillati</taxon>
        <taxon>Bacillota</taxon>
        <taxon>Clostridia</taxon>
        <taxon>Eubacteriales</taxon>
        <taxon>Clostridiaceae</taxon>
        <taxon>Clostridium</taxon>
    </lineage>
</organism>
<evidence type="ECO:0000256" key="1">
    <source>
        <dbReference type="ARBA" id="ARBA00023125"/>
    </source>
</evidence>
<comment type="caution">
    <text evidence="4">The sequence shown here is derived from an EMBL/GenBank/DDBJ whole genome shotgun (WGS) entry which is preliminary data.</text>
</comment>
<feature type="DNA-binding region" description="H-T-H motif" evidence="2">
    <location>
        <begin position="34"/>
        <end position="53"/>
    </location>
</feature>
<dbReference type="InterPro" id="IPR050624">
    <property type="entry name" value="HTH-type_Tx_Regulator"/>
</dbReference>